<dbReference type="EMBL" id="CALNXK010000070">
    <property type="protein sequence ID" value="CAH3142914.1"/>
    <property type="molecule type" value="Genomic_DNA"/>
</dbReference>
<gene>
    <name evidence="1" type="ORF">PLOB_00043283</name>
</gene>
<comment type="caution">
    <text evidence="1">The sequence shown here is derived from an EMBL/GenBank/DDBJ whole genome shotgun (WGS) entry which is preliminary data.</text>
</comment>
<accession>A0ABN8PK84</accession>
<feature type="non-terminal residue" evidence="1">
    <location>
        <position position="185"/>
    </location>
</feature>
<sequence>VIRSALKQCLTEVSGLIDEYIESGGKRDFAEIIKYGLNEEGNKQVQYVSSDGKAVLTEQIIYKLVNLENLLVENVAATEKEKEAVAVGKVSNVPSYNQHYHVKQVSERVEWDRAVLGKTACKFIMEHFERCKLGQYVDKIDSDREGVNVYVDLKAEHRKSGNAFVVDVNYFRKKSLKGGVPNVFV</sequence>
<reference evidence="1 2" key="1">
    <citation type="submission" date="2022-05" db="EMBL/GenBank/DDBJ databases">
        <authorList>
            <consortium name="Genoscope - CEA"/>
            <person name="William W."/>
        </authorList>
    </citation>
    <scope>NUCLEOTIDE SEQUENCE [LARGE SCALE GENOMIC DNA]</scope>
</reference>
<evidence type="ECO:0000313" key="2">
    <source>
        <dbReference type="Proteomes" id="UP001159405"/>
    </source>
</evidence>
<dbReference type="Proteomes" id="UP001159405">
    <property type="component" value="Unassembled WGS sequence"/>
</dbReference>
<protein>
    <submittedName>
        <fullName evidence="1">Uncharacterized protein</fullName>
    </submittedName>
</protein>
<keyword evidence="2" id="KW-1185">Reference proteome</keyword>
<evidence type="ECO:0000313" key="1">
    <source>
        <dbReference type="EMBL" id="CAH3142914.1"/>
    </source>
</evidence>
<proteinExistence type="predicted"/>
<name>A0ABN8PK84_9CNID</name>
<feature type="non-terminal residue" evidence="1">
    <location>
        <position position="1"/>
    </location>
</feature>
<organism evidence="1 2">
    <name type="scientific">Porites lobata</name>
    <dbReference type="NCBI Taxonomy" id="104759"/>
    <lineage>
        <taxon>Eukaryota</taxon>
        <taxon>Metazoa</taxon>
        <taxon>Cnidaria</taxon>
        <taxon>Anthozoa</taxon>
        <taxon>Hexacorallia</taxon>
        <taxon>Scleractinia</taxon>
        <taxon>Fungiina</taxon>
        <taxon>Poritidae</taxon>
        <taxon>Porites</taxon>
    </lineage>
</organism>